<keyword evidence="5" id="KW-1185">Reference proteome</keyword>
<dbReference type="RefSeq" id="WP_202092730.1">
    <property type="nucleotide sequence ID" value="NZ_JAELVM010000003.1"/>
</dbReference>
<dbReference type="PROSITE" id="PS50297">
    <property type="entry name" value="ANK_REP_REGION"/>
    <property type="match status" value="1"/>
</dbReference>
<dbReference type="Proteomes" id="UP000661696">
    <property type="component" value="Unassembled WGS sequence"/>
</dbReference>
<evidence type="ECO:0000256" key="2">
    <source>
        <dbReference type="ARBA" id="ARBA00023043"/>
    </source>
</evidence>
<dbReference type="InterPro" id="IPR002110">
    <property type="entry name" value="Ankyrin_rpt"/>
</dbReference>
<evidence type="ECO:0000313" key="5">
    <source>
        <dbReference type="Proteomes" id="UP000661696"/>
    </source>
</evidence>
<proteinExistence type="predicted"/>
<protein>
    <submittedName>
        <fullName evidence="4">Ankyrin repeat domain-containing protein</fullName>
    </submittedName>
</protein>
<dbReference type="PROSITE" id="PS50088">
    <property type="entry name" value="ANK_REPEAT"/>
    <property type="match status" value="2"/>
</dbReference>
<feature type="repeat" description="ANK" evidence="3">
    <location>
        <begin position="33"/>
        <end position="65"/>
    </location>
</feature>
<dbReference type="Gene3D" id="1.25.40.20">
    <property type="entry name" value="Ankyrin repeat-containing domain"/>
    <property type="match status" value="1"/>
</dbReference>
<sequence>MSIHKAAIKEDPTELIEILDRNKEIINEPEKGMLHTALMLAVKMERVESVQLLLDYGADPNLQNIEGRTALHLLPEKQPIAWTSVDHKVKIAELLLQNGADLTITDQFGGQPLWYAVFYVKKTEDIDLVKTYLKYGADPNYNNNGQSALDFAKKIEYVPLIEALENP</sequence>
<dbReference type="PANTHER" id="PTHR24189:SF50">
    <property type="entry name" value="ANKYRIN REPEAT AND SOCS BOX PROTEIN 2"/>
    <property type="match status" value="1"/>
</dbReference>
<dbReference type="SMART" id="SM00248">
    <property type="entry name" value="ANK"/>
    <property type="match status" value="3"/>
</dbReference>
<dbReference type="EMBL" id="JAELVM010000003">
    <property type="protein sequence ID" value="MBL1222391.1"/>
    <property type="molecule type" value="Genomic_DNA"/>
</dbReference>
<gene>
    <name evidence="4" type="ORF">JET18_16180</name>
</gene>
<name>A0ABS1QIK2_9FLAO</name>
<organism evidence="4 5">
    <name type="scientific">Chryseobacterium endalhagicum</name>
    <dbReference type="NCBI Taxonomy" id="2797638"/>
    <lineage>
        <taxon>Bacteria</taxon>
        <taxon>Pseudomonadati</taxon>
        <taxon>Bacteroidota</taxon>
        <taxon>Flavobacteriia</taxon>
        <taxon>Flavobacteriales</taxon>
        <taxon>Weeksellaceae</taxon>
        <taxon>Chryseobacterium group</taxon>
        <taxon>Chryseobacterium</taxon>
    </lineage>
</organism>
<accession>A0ABS1QIK2</accession>
<dbReference type="InterPro" id="IPR050745">
    <property type="entry name" value="Multifunctional_regulatory"/>
</dbReference>
<feature type="repeat" description="ANK" evidence="3">
    <location>
        <begin position="66"/>
        <end position="107"/>
    </location>
</feature>
<evidence type="ECO:0000313" key="4">
    <source>
        <dbReference type="EMBL" id="MBL1222391.1"/>
    </source>
</evidence>
<keyword evidence="2 3" id="KW-0040">ANK repeat</keyword>
<dbReference type="SUPFAM" id="SSF48403">
    <property type="entry name" value="Ankyrin repeat"/>
    <property type="match status" value="1"/>
</dbReference>
<comment type="caution">
    <text evidence="4">The sequence shown here is derived from an EMBL/GenBank/DDBJ whole genome shotgun (WGS) entry which is preliminary data.</text>
</comment>
<evidence type="ECO:0000256" key="3">
    <source>
        <dbReference type="PROSITE-ProRule" id="PRU00023"/>
    </source>
</evidence>
<keyword evidence="1" id="KW-0677">Repeat</keyword>
<reference evidence="4 5" key="1">
    <citation type="submission" date="2020-12" db="EMBL/GenBank/DDBJ databases">
        <title>Chryseobacterium endoalhailicus sp. nov., isolated from seed of leguminous plant.</title>
        <authorList>
            <person name="Zhang X."/>
        </authorList>
    </citation>
    <scope>NUCLEOTIDE SEQUENCE [LARGE SCALE GENOMIC DNA]</scope>
    <source>
        <strain evidence="4 5">L7</strain>
    </source>
</reference>
<dbReference type="InterPro" id="IPR036770">
    <property type="entry name" value="Ankyrin_rpt-contain_sf"/>
</dbReference>
<dbReference type="PANTHER" id="PTHR24189">
    <property type="entry name" value="MYOTROPHIN"/>
    <property type="match status" value="1"/>
</dbReference>
<dbReference type="Pfam" id="PF12796">
    <property type="entry name" value="Ank_2"/>
    <property type="match status" value="1"/>
</dbReference>
<evidence type="ECO:0000256" key="1">
    <source>
        <dbReference type="ARBA" id="ARBA00022737"/>
    </source>
</evidence>